<dbReference type="PANTHER" id="PTHR21310:SF42">
    <property type="entry name" value="BIFUNCTIONAL AAC_APH"/>
    <property type="match status" value="1"/>
</dbReference>
<gene>
    <name evidence="2" type="ORF">D9R08_13535</name>
</gene>
<dbReference type="CDD" id="cd05155">
    <property type="entry name" value="APH_ChoK_like_1"/>
    <property type="match status" value="1"/>
</dbReference>
<dbReference type="InterPro" id="IPR011009">
    <property type="entry name" value="Kinase-like_dom_sf"/>
</dbReference>
<reference evidence="2 3" key="1">
    <citation type="submission" date="2018-10" db="EMBL/GenBank/DDBJ databases">
        <authorList>
            <person name="Jung H.S."/>
            <person name="Jeon C.O."/>
        </authorList>
    </citation>
    <scope>NUCLEOTIDE SEQUENCE [LARGE SCALE GENOMIC DNA]</scope>
    <source>
        <strain evidence="2 3">MA-7-27</strain>
    </source>
</reference>
<dbReference type="InterPro" id="IPR002575">
    <property type="entry name" value="Aminoglycoside_PTrfase"/>
</dbReference>
<dbReference type="InterPro" id="IPR051678">
    <property type="entry name" value="AGP_Transferase"/>
</dbReference>
<keyword evidence="2" id="KW-0808">Transferase</keyword>
<dbReference type="GO" id="GO:0016740">
    <property type="term" value="F:transferase activity"/>
    <property type="evidence" value="ECO:0007669"/>
    <property type="project" value="UniProtKB-KW"/>
</dbReference>
<proteinExistence type="predicted"/>
<organism evidence="2 3">
    <name type="scientific">Rhodophyticola porphyridii</name>
    <dbReference type="NCBI Taxonomy" id="1852017"/>
    <lineage>
        <taxon>Bacteria</taxon>
        <taxon>Pseudomonadati</taxon>
        <taxon>Pseudomonadota</taxon>
        <taxon>Alphaproteobacteria</taxon>
        <taxon>Rhodobacterales</taxon>
        <taxon>Roseobacteraceae</taxon>
        <taxon>Rhodophyticola</taxon>
    </lineage>
</organism>
<dbReference type="Gene3D" id="3.30.200.20">
    <property type="entry name" value="Phosphorylase Kinase, domain 1"/>
    <property type="match status" value="1"/>
</dbReference>
<evidence type="ECO:0000313" key="2">
    <source>
        <dbReference type="EMBL" id="RMA41866.1"/>
    </source>
</evidence>
<comment type="caution">
    <text evidence="2">The sequence shown here is derived from an EMBL/GenBank/DDBJ whole genome shotgun (WGS) entry which is preliminary data.</text>
</comment>
<dbReference type="PANTHER" id="PTHR21310">
    <property type="entry name" value="AMINOGLYCOSIDE PHOSPHOTRANSFERASE-RELATED-RELATED"/>
    <property type="match status" value="1"/>
</dbReference>
<dbReference type="AlphaFoldDB" id="A0A3L9Y6Y1"/>
<protein>
    <submittedName>
        <fullName evidence="2">Aminoglycoside phosphotransferase family protein</fullName>
    </submittedName>
</protein>
<dbReference type="SUPFAM" id="SSF56112">
    <property type="entry name" value="Protein kinase-like (PK-like)"/>
    <property type="match status" value="1"/>
</dbReference>
<evidence type="ECO:0000313" key="3">
    <source>
        <dbReference type="Proteomes" id="UP000281343"/>
    </source>
</evidence>
<dbReference type="Gene3D" id="3.90.1200.10">
    <property type="match status" value="1"/>
</dbReference>
<sequence>MEIHFSAILRVLYGEDTLVLEVDVRPANCDIGYAEALLSTYASGWAHKTVQAIKSSGTDNALFLLDDDCVLRIPIRPSAVELLTKELVWLPSFAGLPLEVPKVLFHSQTKSQLGFDFGILTWLEGSVASEDRIDDPIAAAGALGSFLCKLHQKPIKNAPHAGPGNNNRGIDLAELTEKTLSSIEVLADEIHADEARDLWQHACSMPFRGRPVWTHGDLKADNMLAQDGQLAAVIDWGLSAVGDPAVDIAAAWTWVSPEARAVFQSASGADDASWKRAQGWALYCATIALSFFRGRSHEVLCNQSRRTLQMLGLRRS</sequence>
<dbReference type="Pfam" id="PF01636">
    <property type="entry name" value="APH"/>
    <property type="match status" value="1"/>
</dbReference>
<feature type="domain" description="Aminoglycoside phosphotransferase" evidence="1">
    <location>
        <begin position="55"/>
        <end position="278"/>
    </location>
</feature>
<evidence type="ECO:0000259" key="1">
    <source>
        <dbReference type="Pfam" id="PF01636"/>
    </source>
</evidence>
<dbReference type="Proteomes" id="UP000281343">
    <property type="component" value="Unassembled WGS sequence"/>
</dbReference>
<keyword evidence="3" id="KW-1185">Reference proteome</keyword>
<accession>A0A3L9Y6Y1</accession>
<name>A0A3L9Y6Y1_9RHOB</name>
<dbReference type="EMBL" id="RCNT01000006">
    <property type="protein sequence ID" value="RMA41866.1"/>
    <property type="molecule type" value="Genomic_DNA"/>
</dbReference>